<evidence type="ECO:0000313" key="2">
    <source>
        <dbReference type="EMBL" id="CAB1446413.1"/>
    </source>
</evidence>
<sequence length="100" mass="10823">MATLSAGVGTHSRLVGWRVADLLYGLWTGRCEGGRHVKGPGRRNQREEAASQGRRSPIDGLLTDRRGQVGQSRRLSGEATSQGHCGSSVSPISQVNQWLR</sequence>
<keyword evidence="3" id="KW-1185">Reference proteome</keyword>
<name>A0A9N7VDI0_PLEPL</name>
<feature type="region of interest" description="Disordered" evidence="1">
    <location>
        <begin position="34"/>
        <end position="100"/>
    </location>
</feature>
<reference evidence="2" key="1">
    <citation type="submission" date="2020-03" db="EMBL/GenBank/DDBJ databases">
        <authorList>
            <person name="Weist P."/>
        </authorList>
    </citation>
    <scope>NUCLEOTIDE SEQUENCE</scope>
</reference>
<evidence type="ECO:0000256" key="1">
    <source>
        <dbReference type="SAM" id="MobiDB-lite"/>
    </source>
</evidence>
<comment type="caution">
    <text evidence="2">The sequence shown here is derived from an EMBL/GenBank/DDBJ whole genome shotgun (WGS) entry which is preliminary data.</text>
</comment>
<dbReference type="Proteomes" id="UP001153269">
    <property type="component" value="Unassembled WGS sequence"/>
</dbReference>
<proteinExistence type="predicted"/>
<protein>
    <submittedName>
        <fullName evidence="2">Uncharacterized protein</fullName>
    </submittedName>
</protein>
<feature type="compositionally biased region" description="Polar residues" evidence="1">
    <location>
        <begin position="69"/>
        <end position="100"/>
    </location>
</feature>
<organism evidence="2 3">
    <name type="scientific">Pleuronectes platessa</name>
    <name type="common">European plaice</name>
    <dbReference type="NCBI Taxonomy" id="8262"/>
    <lineage>
        <taxon>Eukaryota</taxon>
        <taxon>Metazoa</taxon>
        <taxon>Chordata</taxon>
        <taxon>Craniata</taxon>
        <taxon>Vertebrata</taxon>
        <taxon>Euteleostomi</taxon>
        <taxon>Actinopterygii</taxon>
        <taxon>Neopterygii</taxon>
        <taxon>Teleostei</taxon>
        <taxon>Neoteleostei</taxon>
        <taxon>Acanthomorphata</taxon>
        <taxon>Carangaria</taxon>
        <taxon>Pleuronectiformes</taxon>
        <taxon>Pleuronectoidei</taxon>
        <taxon>Pleuronectidae</taxon>
        <taxon>Pleuronectes</taxon>
    </lineage>
</organism>
<accession>A0A9N7VDI0</accession>
<dbReference type="AlphaFoldDB" id="A0A9N7VDI0"/>
<dbReference type="EMBL" id="CADEAL010003914">
    <property type="protein sequence ID" value="CAB1446413.1"/>
    <property type="molecule type" value="Genomic_DNA"/>
</dbReference>
<evidence type="ECO:0000313" key="3">
    <source>
        <dbReference type="Proteomes" id="UP001153269"/>
    </source>
</evidence>
<gene>
    <name evidence="2" type="ORF">PLEPLA_LOCUS34140</name>
</gene>